<feature type="signal peptide" evidence="4">
    <location>
        <begin position="1"/>
        <end position="17"/>
    </location>
</feature>
<evidence type="ECO:0000256" key="4">
    <source>
        <dbReference type="SAM" id="SignalP"/>
    </source>
</evidence>
<dbReference type="RefSeq" id="WP_149386217.1">
    <property type="nucleotide sequence ID" value="NZ_VTRU01000001.1"/>
</dbReference>
<comment type="catalytic activity">
    <reaction evidence="1">
        <text>a beta-lactam + H2O = a substituted beta-amino acid</text>
        <dbReference type="Rhea" id="RHEA:20401"/>
        <dbReference type="ChEBI" id="CHEBI:15377"/>
        <dbReference type="ChEBI" id="CHEBI:35627"/>
        <dbReference type="ChEBI" id="CHEBI:140347"/>
        <dbReference type="EC" id="3.5.2.6"/>
    </reaction>
</comment>
<dbReference type="InterPro" id="IPR000871">
    <property type="entry name" value="Beta-lactam_class-A"/>
</dbReference>
<dbReference type="Pfam" id="PF13354">
    <property type="entry name" value="Beta-lactamase2"/>
    <property type="match status" value="1"/>
</dbReference>
<dbReference type="GO" id="GO:0046677">
    <property type="term" value="P:response to antibiotic"/>
    <property type="evidence" value="ECO:0007669"/>
    <property type="project" value="InterPro"/>
</dbReference>
<dbReference type="Gene3D" id="3.40.710.10">
    <property type="entry name" value="DD-peptidase/beta-lactamase superfamily"/>
    <property type="match status" value="1"/>
</dbReference>
<comment type="caution">
    <text evidence="6">The sequence shown here is derived from an EMBL/GenBank/DDBJ whole genome shotgun (WGS) entry which is preliminary data.</text>
</comment>
<feature type="domain" description="Beta-lactamase class A catalytic" evidence="5">
    <location>
        <begin position="39"/>
        <end position="265"/>
    </location>
</feature>
<keyword evidence="4" id="KW-0732">Signal</keyword>
<dbReference type="PRINTS" id="PR00118">
    <property type="entry name" value="BLACTAMASEA"/>
</dbReference>
<evidence type="ECO:0000259" key="5">
    <source>
        <dbReference type="Pfam" id="PF13354"/>
    </source>
</evidence>
<geneLocation type="plasmid" evidence="6">
    <name>unnamed1</name>
</geneLocation>
<evidence type="ECO:0000256" key="1">
    <source>
        <dbReference type="ARBA" id="ARBA00001526"/>
    </source>
</evidence>
<organism evidence="6 7">
    <name type="scientific">Chryseobacterium panacisoli</name>
    <dbReference type="NCBI Taxonomy" id="1807141"/>
    <lineage>
        <taxon>Bacteria</taxon>
        <taxon>Pseudomonadati</taxon>
        <taxon>Bacteroidota</taxon>
        <taxon>Flavobacteriia</taxon>
        <taxon>Flavobacteriales</taxon>
        <taxon>Weeksellaceae</taxon>
        <taxon>Chryseobacterium group</taxon>
        <taxon>Chryseobacterium</taxon>
    </lineage>
</organism>
<dbReference type="PANTHER" id="PTHR35333">
    <property type="entry name" value="BETA-LACTAMASE"/>
    <property type="match status" value="1"/>
</dbReference>
<dbReference type="OrthoDB" id="9772863at2"/>
<dbReference type="NCBIfam" id="NF033103">
    <property type="entry name" value="bla_class_A"/>
    <property type="match status" value="1"/>
</dbReference>
<name>A0A5D8ZVV7_9FLAO</name>
<dbReference type="SUPFAM" id="SSF56601">
    <property type="entry name" value="beta-lactamase/transpeptidase-like"/>
    <property type="match status" value="1"/>
</dbReference>
<sequence>MKKTAFLFLLISAFTFAQTSLLEQKIHSILKNKKATVGVSVLGFENGFKYDKNSDKKLPMQSVFKFHITAAVLNSVDQGKLSLDQKIVLNQSNLLENTWSPLRDKYPAGNVEIPLSEVIEYTVAKSDNNGCDILLKLLGGTQTVQKFMNSKGVKGFQIKYNEEAMHKDWKVQYENYSTTKSAVDVLKKFYDGKLLSKKSTDYLMQVMLSTSTGLNKMVEQLPKNTPVARKTGASGKNSAGLTGAENEIGIITLPNGKHYAIAVFVSNSMETDAVNCRMISDISKEVWEYFNK</sequence>
<dbReference type="PANTHER" id="PTHR35333:SF3">
    <property type="entry name" value="BETA-LACTAMASE-TYPE TRANSPEPTIDASE FOLD CONTAINING PROTEIN"/>
    <property type="match status" value="1"/>
</dbReference>
<evidence type="ECO:0000256" key="3">
    <source>
        <dbReference type="ARBA" id="ARBA00012865"/>
    </source>
</evidence>
<evidence type="ECO:0000313" key="7">
    <source>
        <dbReference type="Proteomes" id="UP000323884"/>
    </source>
</evidence>
<dbReference type="EMBL" id="VTRU01000001">
    <property type="protein sequence ID" value="TZF99085.1"/>
    <property type="molecule type" value="Genomic_DNA"/>
</dbReference>
<dbReference type="AlphaFoldDB" id="A0A5D8ZVV7"/>
<dbReference type="GO" id="GO:0008800">
    <property type="term" value="F:beta-lactamase activity"/>
    <property type="evidence" value="ECO:0007669"/>
    <property type="project" value="UniProtKB-EC"/>
</dbReference>
<dbReference type="NCBIfam" id="NF000447">
    <property type="entry name" value="bla-A_Chryseo"/>
    <property type="match status" value="1"/>
</dbReference>
<accession>A0A5D8ZVV7</accession>
<dbReference type="InterPro" id="IPR045155">
    <property type="entry name" value="Beta-lactam_cat"/>
</dbReference>
<comment type="similarity">
    <text evidence="2">Belongs to the class-A beta-lactamase family.</text>
</comment>
<dbReference type="EC" id="3.5.2.6" evidence="3"/>
<keyword evidence="6" id="KW-0614">Plasmid</keyword>
<proteinExistence type="inferred from homology"/>
<keyword evidence="7" id="KW-1185">Reference proteome</keyword>
<dbReference type="NCBIfam" id="NF012099">
    <property type="entry name" value="SubclassA2"/>
    <property type="match status" value="1"/>
</dbReference>
<reference evidence="6 7" key="1">
    <citation type="submission" date="2019-08" db="EMBL/GenBank/DDBJ databases">
        <title>Draft genome sequence of Chryseobacterium sp. Gsoil 183.</title>
        <authorList>
            <person name="Im W.-T."/>
        </authorList>
    </citation>
    <scope>NUCLEOTIDE SEQUENCE [LARGE SCALE GENOMIC DNA]</scope>
    <source>
        <strain evidence="6 7">Gsoil 183</strain>
        <plasmid evidence="6">unnamed1</plasmid>
    </source>
</reference>
<protein>
    <recommendedName>
        <fullName evidence="3">beta-lactamase</fullName>
        <ecNumber evidence="3">3.5.2.6</ecNumber>
    </recommendedName>
</protein>
<gene>
    <name evidence="6" type="primary">bla-A</name>
    <name evidence="6" type="ORF">FW781_03930</name>
</gene>
<dbReference type="InterPro" id="IPR012338">
    <property type="entry name" value="Beta-lactam/transpept-like"/>
</dbReference>
<evidence type="ECO:0000313" key="6">
    <source>
        <dbReference type="EMBL" id="TZF99085.1"/>
    </source>
</evidence>
<evidence type="ECO:0000256" key="2">
    <source>
        <dbReference type="ARBA" id="ARBA00009009"/>
    </source>
</evidence>
<dbReference type="GO" id="GO:0030655">
    <property type="term" value="P:beta-lactam antibiotic catabolic process"/>
    <property type="evidence" value="ECO:0007669"/>
    <property type="project" value="InterPro"/>
</dbReference>
<feature type="chain" id="PRO_5022983507" description="beta-lactamase" evidence="4">
    <location>
        <begin position="18"/>
        <end position="292"/>
    </location>
</feature>
<dbReference type="Proteomes" id="UP000323884">
    <property type="component" value="Unassembled WGS sequence"/>
</dbReference>